<gene>
    <name evidence="3" type="ORF">M2280_005386</name>
</gene>
<comment type="similarity">
    <text evidence="1">Belongs to the CAPAB/TerDEXZ family.</text>
</comment>
<dbReference type="CDD" id="cd06974">
    <property type="entry name" value="TerD_like"/>
    <property type="match status" value="1"/>
</dbReference>
<evidence type="ECO:0000259" key="2">
    <source>
        <dbReference type="Pfam" id="PF02342"/>
    </source>
</evidence>
<name>A0ABT6MII8_9NOCA</name>
<reference evidence="3 4" key="1">
    <citation type="submission" date="2023-04" db="EMBL/GenBank/DDBJ databases">
        <title>Forest soil microbial communities from Buena Vista Peninsula, Colon Province, Panama.</title>
        <authorList>
            <person name="Bouskill N."/>
        </authorList>
    </citation>
    <scope>NUCLEOTIDE SEQUENCE [LARGE SCALE GENOMIC DNA]</scope>
    <source>
        <strain evidence="3 4">CFH S0262</strain>
    </source>
</reference>
<feature type="domain" description="TerD" evidence="2">
    <location>
        <begin position="20"/>
        <end position="153"/>
    </location>
</feature>
<organism evidence="3 4">
    <name type="scientific">Prescottella agglutinans</name>
    <dbReference type="NCBI Taxonomy" id="1644129"/>
    <lineage>
        <taxon>Bacteria</taxon>
        <taxon>Bacillati</taxon>
        <taxon>Actinomycetota</taxon>
        <taxon>Actinomycetes</taxon>
        <taxon>Mycobacteriales</taxon>
        <taxon>Nocardiaceae</taxon>
        <taxon>Prescottella</taxon>
    </lineage>
</organism>
<proteinExistence type="inferred from homology"/>
<evidence type="ECO:0000256" key="1">
    <source>
        <dbReference type="ARBA" id="ARBA00008775"/>
    </source>
</evidence>
<evidence type="ECO:0000313" key="4">
    <source>
        <dbReference type="Proteomes" id="UP001160334"/>
    </source>
</evidence>
<dbReference type="Gene3D" id="2.60.60.30">
    <property type="entry name" value="sav2460 like domains"/>
    <property type="match status" value="1"/>
</dbReference>
<dbReference type="InterPro" id="IPR003325">
    <property type="entry name" value="TerD"/>
</dbReference>
<evidence type="ECO:0000313" key="3">
    <source>
        <dbReference type="EMBL" id="MDH6284134.1"/>
    </source>
</evidence>
<comment type="caution">
    <text evidence="3">The sequence shown here is derived from an EMBL/GenBank/DDBJ whole genome shotgun (WGS) entry which is preliminary data.</text>
</comment>
<dbReference type="Proteomes" id="UP001160334">
    <property type="component" value="Unassembled WGS sequence"/>
</dbReference>
<dbReference type="InterPro" id="IPR051324">
    <property type="entry name" value="Stress/Tellurium_Resist"/>
</dbReference>
<dbReference type="Pfam" id="PF02342">
    <property type="entry name" value="TerD"/>
    <property type="match status" value="1"/>
</dbReference>
<dbReference type="PANTHER" id="PTHR32097">
    <property type="entry name" value="CAMP-BINDING PROTEIN 1-RELATED"/>
    <property type="match status" value="1"/>
</dbReference>
<protein>
    <submittedName>
        <fullName evidence="3">Stress response protein SCP2</fullName>
    </submittedName>
</protein>
<dbReference type="PANTHER" id="PTHR32097:SF4">
    <property type="entry name" value="GENERAL STRESS PROTEIN 16U"/>
    <property type="match status" value="1"/>
</dbReference>
<keyword evidence="4" id="KW-1185">Reference proteome</keyword>
<sequence>MHMTPGQNAVLSTTTLRFSADSATALDISALVVDSTLRALSSEHFVFYNQLHTDGVRLGSDGVDIDLDAVHPDAHAVLCIASVDPGTIPGTAFSRVTATLHDQNRVPVAVIDIDCTAGQSAVICWELYRRAGQWKARAVGQGYSDGLAGLITHHGVGVDVDAAAAAAEPPAPQMAAPTTTYAPIEPLDPDRIVERFGMIQEDAARSAGALIAAREFAESRLDDEMTAAVADPATRNGPAGAHARAHAQQRHDDVVEQAYVRYRQDSAHLDKELATIAPMLPRSFADWHSAAWTATVGAGSGTADGIRIGEMSAPHCGPLRIPVCLPFPLRQPLRIIGPDAPGTADVVAAVVLRMLATCDDIALDVVDLSGGLQQLTTALADRPGSSTITDVDAVAPYLESVSASAELEMIDRTGAAPTHAPSRRIIVLNHFPYGYEQRHWPAIAFLAQHGPALGISLLIVTDDSTSIEEIDPELVRCSYALPAADESEWCDPWTFNPWTFTPDLTPADTKRLAQVLAHFAGR</sequence>
<dbReference type="EMBL" id="JARXVC010000018">
    <property type="protein sequence ID" value="MDH6284134.1"/>
    <property type="molecule type" value="Genomic_DNA"/>
</dbReference>
<accession>A0ABT6MII8</accession>